<proteinExistence type="predicted"/>
<evidence type="ECO:0000313" key="3">
    <source>
        <dbReference type="Proteomes" id="UP000177798"/>
    </source>
</evidence>
<organism evidence="2 3">
    <name type="scientific">Sclerotinia sclerotiorum (strain ATCC 18683 / 1980 / Ss-1)</name>
    <name type="common">White mold</name>
    <name type="synonym">Whetzelinia sclerotiorum</name>
    <dbReference type="NCBI Taxonomy" id="665079"/>
    <lineage>
        <taxon>Eukaryota</taxon>
        <taxon>Fungi</taxon>
        <taxon>Dikarya</taxon>
        <taxon>Ascomycota</taxon>
        <taxon>Pezizomycotina</taxon>
        <taxon>Leotiomycetes</taxon>
        <taxon>Helotiales</taxon>
        <taxon>Sclerotiniaceae</taxon>
        <taxon>Sclerotinia</taxon>
    </lineage>
</organism>
<evidence type="ECO:0000313" key="2">
    <source>
        <dbReference type="EMBL" id="APA14571.1"/>
    </source>
</evidence>
<protein>
    <submittedName>
        <fullName evidence="2">Uncharacterized protein</fullName>
    </submittedName>
</protein>
<feature type="region of interest" description="Disordered" evidence="1">
    <location>
        <begin position="72"/>
        <end position="139"/>
    </location>
</feature>
<name>A0A1D9QI55_SCLS1</name>
<dbReference type="Proteomes" id="UP000177798">
    <property type="component" value="Chromosome 13"/>
</dbReference>
<gene>
    <name evidence="2" type="ORF">sscle_13g093410</name>
</gene>
<dbReference type="VEuPathDB" id="FungiDB:sscle_13g093410"/>
<feature type="compositionally biased region" description="Basic and acidic residues" evidence="1">
    <location>
        <begin position="100"/>
        <end position="119"/>
    </location>
</feature>
<sequence>MVKDIWDRIKAMITAKSKKKKHVLSLSMKRISIMRKIMTVIQNKEELSSSWNTKISHMKRTMKGMMIFSQTKKTSYEPETEEPTSQSIYTQNSYESGNSYEERQYDQSEVKNLSLEDSRPTYQEDTDSYPGDYNQQSSDSNIYQRNQFNNESAAEQESSILNYQNTNRSGDGEDENFNQQLQGYSQGRSFDNVYGQIDDYDRSKSVCKENTYDQSIQ</sequence>
<feature type="region of interest" description="Disordered" evidence="1">
    <location>
        <begin position="164"/>
        <end position="192"/>
    </location>
</feature>
<accession>A0A1D9QI55</accession>
<feature type="compositionally biased region" description="Polar residues" evidence="1">
    <location>
        <begin position="86"/>
        <end position="99"/>
    </location>
</feature>
<dbReference type="EMBL" id="CP017826">
    <property type="protein sequence ID" value="APA14571.1"/>
    <property type="molecule type" value="Genomic_DNA"/>
</dbReference>
<evidence type="ECO:0000256" key="1">
    <source>
        <dbReference type="SAM" id="MobiDB-lite"/>
    </source>
</evidence>
<dbReference type="AlphaFoldDB" id="A0A1D9QI55"/>
<reference evidence="3" key="1">
    <citation type="journal article" date="2017" name="Genome Biol. Evol.">
        <title>The complete genome sequence of the phytopathogenic fungus Sclerotinia sclerotiorum reveals insights into the genome architecture of broad host range pathogens.</title>
        <authorList>
            <person name="Derbyshire M."/>
            <person name="Denton-Giles M."/>
            <person name="Hegedus D."/>
            <person name="Seifbarghy S."/>
            <person name="Rollins J."/>
            <person name="van Kan J."/>
            <person name="Seidl M.F."/>
            <person name="Faino L."/>
            <person name="Mbengue M."/>
            <person name="Navaud O."/>
            <person name="Raffaele S."/>
            <person name="Hammond-Kosack K."/>
            <person name="Heard S."/>
            <person name="Oliver R."/>
        </authorList>
    </citation>
    <scope>NUCLEOTIDE SEQUENCE [LARGE SCALE GENOMIC DNA]</scope>
    <source>
        <strain evidence="3">ATCC 18683 / 1980 / Ss-1</strain>
    </source>
</reference>
<feature type="compositionally biased region" description="Polar residues" evidence="1">
    <location>
        <begin position="177"/>
        <end position="189"/>
    </location>
</feature>